<accession>A0A6A6QC72</accession>
<proteinExistence type="predicted"/>
<protein>
    <submittedName>
        <fullName evidence="2">Uncharacterized protein</fullName>
    </submittedName>
</protein>
<name>A0A6A6QC72_9PEZI</name>
<evidence type="ECO:0000256" key="1">
    <source>
        <dbReference type="SAM" id="MobiDB-lite"/>
    </source>
</evidence>
<sequence>MVRAGAGKCVDSSAAGKSTTGNGLFQGKRQRVPEPGQQKTWSCRRFTLGPFSWRATRFGAPCGYGDQAKRRGDSWNGARGSGDVWCASRGDEDGVVVARVATEQSLIAASLARNGRDAAGPGRLTGSASSGEPAKRAWLAVWWRAARGRLRWAHLKLQRAHGSQNPAKASQAREEGDSNAALVHR</sequence>
<feature type="region of interest" description="Disordered" evidence="1">
    <location>
        <begin position="160"/>
        <end position="185"/>
    </location>
</feature>
<dbReference type="EMBL" id="MU004198">
    <property type="protein sequence ID" value="KAF2489654.1"/>
    <property type="molecule type" value="Genomic_DNA"/>
</dbReference>
<reference evidence="2" key="1">
    <citation type="journal article" date="2020" name="Stud. Mycol.">
        <title>101 Dothideomycetes genomes: a test case for predicting lifestyles and emergence of pathogens.</title>
        <authorList>
            <person name="Haridas S."/>
            <person name="Albert R."/>
            <person name="Binder M."/>
            <person name="Bloem J."/>
            <person name="Labutti K."/>
            <person name="Salamov A."/>
            <person name="Andreopoulos B."/>
            <person name="Baker S."/>
            <person name="Barry K."/>
            <person name="Bills G."/>
            <person name="Bluhm B."/>
            <person name="Cannon C."/>
            <person name="Castanera R."/>
            <person name="Culley D."/>
            <person name="Daum C."/>
            <person name="Ezra D."/>
            <person name="Gonzalez J."/>
            <person name="Henrissat B."/>
            <person name="Kuo A."/>
            <person name="Liang C."/>
            <person name="Lipzen A."/>
            <person name="Lutzoni F."/>
            <person name="Magnuson J."/>
            <person name="Mondo S."/>
            <person name="Nolan M."/>
            <person name="Ohm R."/>
            <person name="Pangilinan J."/>
            <person name="Park H.-J."/>
            <person name="Ramirez L."/>
            <person name="Alfaro M."/>
            <person name="Sun H."/>
            <person name="Tritt A."/>
            <person name="Yoshinaga Y."/>
            <person name="Zwiers L.-H."/>
            <person name="Turgeon B."/>
            <person name="Goodwin S."/>
            <person name="Spatafora J."/>
            <person name="Crous P."/>
            <person name="Grigoriev I."/>
        </authorList>
    </citation>
    <scope>NUCLEOTIDE SEQUENCE</scope>
    <source>
        <strain evidence="2">CBS 269.34</strain>
    </source>
</reference>
<dbReference type="Proteomes" id="UP000799750">
    <property type="component" value="Unassembled WGS sequence"/>
</dbReference>
<keyword evidence="3" id="KW-1185">Reference proteome</keyword>
<organism evidence="2 3">
    <name type="scientific">Lophium mytilinum</name>
    <dbReference type="NCBI Taxonomy" id="390894"/>
    <lineage>
        <taxon>Eukaryota</taxon>
        <taxon>Fungi</taxon>
        <taxon>Dikarya</taxon>
        <taxon>Ascomycota</taxon>
        <taxon>Pezizomycotina</taxon>
        <taxon>Dothideomycetes</taxon>
        <taxon>Pleosporomycetidae</taxon>
        <taxon>Mytilinidiales</taxon>
        <taxon>Mytilinidiaceae</taxon>
        <taxon>Lophium</taxon>
    </lineage>
</organism>
<feature type="region of interest" description="Disordered" evidence="1">
    <location>
        <begin position="1"/>
        <end position="38"/>
    </location>
</feature>
<evidence type="ECO:0000313" key="3">
    <source>
        <dbReference type="Proteomes" id="UP000799750"/>
    </source>
</evidence>
<evidence type="ECO:0000313" key="2">
    <source>
        <dbReference type="EMBL" id="KAF2489654.1"/>
    </source>
</evidence>
<dbReference type="AlphaFoldDB" id="A0A6A6QC72"/>
<gene>
    <name evidence="2" type="ORF">BU16DRAFT_585889</name>
</gene>